<dbReference type="EMBL" id="DWUX01000214">
    <property type="protein sequence ID" value="HJD40768.1"/>
    <property type="molecule type" value="Genomic_DNA"/>
</dbReference>
<dbReference type="AlphaFoldDB" id="A0A9D2R957"/>
<dbReference type="Proteomes" id="UP000823850">
    <property type="component" value="Unassembled WGS sequence"/>
</dbReference>
<evidence type="ECO:0000313" key="2">
    <source>
        <dbReference type="EMBL" id="HJD40768.1"/>
    </source>
</evidence>
<name>A0A9D2R957_9FIRM</name>
<dbReference type="PROSITE" id="PS51257">
    <property type="entry name" value="PROKAR_LIPOPROTEIN"/>
    <property type="match status" value="1"/>
</dbReference>
<reference evidence="2" key="2">
    <citation type="submission" date="2021-04" db="EMBL/GenBank/DDBJ databases">
        <authorList>
            <person name="Gilroy R."/>
        </authorList>
    </citation>
    <scope>NUCLEOTIDE SEQUENCE</scope>
    <source>
        <strain evidence="2">ChiW19-6364</strain>
    </source>
</reference>
<reference evidence="2" key="1">
    <citation type="journal article" date="2021" name="PeerJ">
        <title>Extensive microbial diversity within the chicken gut microbiome revealed by metagenomics and culture.</title>
        <authorList>
            <person name="Gilroy R."/>
            <person name="Ravi A."/>
            <person name="Getino M."/>
            <person name="Pursley I."/>
            <person name="Horton D.L."/>
            <person name="Alikhan N.F."/>
            <person name="Baker D."/>
            <person name="Gharbi K."/>
            <person name="Hall N."/>
            <person name="Watson M."/>
            <person name="Adriaenssens E.M."/>
            <person name="Foster-Nyarko E."/>
            <person name="Jarju S."/>
            <person name="Secka A."/>
            <person name="Antonio M."/>
            <person name="Oren A."/>
            <person name="Chaudhuri R.R."/>
            <person name="La Ragione R."/>
            <person name="Hildebrand F."/>
            <person name="Pallen M.J."/>
        </authorList>
    </citation>
    <scope>NUCLEOTIDE SEQUENCE</scope>
    <source>
        <strain evidence="2">ChiW19-6364</strain>
    </source>
</reference>
<feature type="signal peptide" evidence="1">
    <location>
        <begin position="1"/>
        <end position="23"/>
    </location>
</feature>
<protein>
    <recommendedName>
        <fullName evidence="4">Sugar ABC transporter substrate-binding protein</fullName>
    </recommendedName>
</protein>
<evidence type="ECO:0008006" key="4">
    <source>
        <dbReference type="Google" id="ProtNLM"/>
    </source>
</evidence>
<evidence type="ECO:0000256" key="1">
    <source>
        <dbReference type="SAM" id="SignalP"/>
    </source>
</evidence>
<accession>A0A9D2R957</accession>
<organism evidence="2 3">
    <name type="scientific">Candidatus Blautia stercoripullorum</name>
    <dbReference type="NCBI Taxonomy" id="2838502"/>
    <lineage>
        <taxon>Bacteria</taxon>
        <taxon>Bacillati</taxon>
        <taxon>Bacillota</taxon>
        <taxon>Clostridia</taxon>
        <taxon>Lachnospirales</taxon>
        <taxon>Lachnospiraceae</taxon>
        <taxon>Blautia</taxon>
    </lineage>
</organism>
<comment type="caution">
    <text evidence="2">The sequence shown here is derived from an EMBL/GenBank/DDBJ whole genome shotgun (WGS) entry which is preliminary data.</text>
</comment>
<evidence type="ECO:0000313" key="3">
    <source>
        <dbReference type="Proteomes" id="UP000823850"/>
    </source>
</evidence>
<keyword evidence="1" id="KW-0732">Signal</keyword>
<gene>
    <name evidence="2" type="ORF">H9913_12155</name>
</gene>
<feature type="chain" id="PRO_5038585109" description="Sugar ABC transporter substrate-binding protein" evidence="1">
    <location>
        <begin position="24"/>
        <end position="406"/>
    </location>
</feature>
<sequence>MKKYMGFLLTVVLLFSLFSGCMAGSSEKVANRDQEEAEASGLDIHKIGVATYDIKDAQVMMFKDYLDNYIKESFSDVTFLYSESISDSDGLMDFLENCAENQVEGVMVFGSYDLQKEVAFCADHGMYMIRPSATSSEADFEAVASNPYYVGEIGPGTELEYEAGVSMARALAGEGKTYLIFSSGAAQDNEMHRLRTLGILDTLQEIYGVTFDQSSEELAVTEETTALEAGDLKLLICPGYLEREENCGTAEEVASSGEYTTVLSVVPVSPLIDTLESLDVECGVIDCFSEDNYYGFKNGTIAYVAGKYQSEIGPGFAALYNAITGYGEDYREDGRAFRLEQGFWTAKSSQEYESMYSLARSVSVNAYNYEDLYSVIKSMNPEAEFSDLKELAESYSYEECLARRDT</sequence>
<proteinExistence type="predicted"/>